<keyword evidence="3" id="KW-1185">Reference proteome</keyword>
<feature type="region of interest" description="Disordered" evidence="1">
    <location>
        <begin position="494"/>
        <end position="597"/>
    </location>
</feature>
<gene>
    <name evidence="2" type="ORF">ALC62_08068</name>
</gene>
<feature type="compositionally biased region" description="Basic and acidic residues" evidence="1">
    <location>
        <begin position="1018"/>
        <end position="1036"/>
    </location>
</feature>
<dbReference type="Pfam" id="PF16062">
    <property type="entry name" value="MavL-like"/>
    <property type="match status" value="1"/>
</dbReference>
<feature type="region of interest" description="Disordered" evidence="1">
    <location>
        <begin position="993"/>
        <end position="1042"/>
    </location>
</feature>
<feature type="compositionally biased region" description="Basic and acidic residues" evidence="1">
    <location>
        <begin position="694"/>
        <end position="717"/>
    </location>
</feature>
<dbReference type="Proteomes" id="UP000078542">
    <property type="component" value="Unassembled WGS sequence"/>
</dbReference>
<dbReference type="STRING" id="456900.A0A151IHB0"/>
<organism evidence="2 3">
    <name type="scientific">Cyphomyrmex costatus</name>
    <dbReference type="NCBI Taxonomy" id="456900"/>
    <lineage>
        <taxon>Eukaryota</taxon>
        <taxon>Metazoa</taxon>
        <taxon>Ecdysozoa</taxon>
        <taxon>Arthropoda</taxon>
        <taxon>Hexapoda</taxon>
        <taxon>Insecta</taxon>
        <taxon>Pterygota</taxon>
        <taxon>Neoptera</taxon>
        <taxon>Endopterygota</taxon>
        <taxon>Hymenoptera</taxon>
        <taxon>Apocrita</taxon>
        <taxon>Aculeata</taxon>
        <taxon>Formicoidea</taxon>
        <taxon>Formicidae</taxon>
        <taxon>Myrmicinae</taxon>
        <taxon>Cyphomyrmex</taxon>
    </lineage>
</organism>
<evidence type="ECO:0000313" key="3">
    <source>
        <dbReference type="Proteomes" id="UP000078542"/>
    </source>
</evidence>
<protein>
    <submittedName>
        <fullName evidence="2">Uncharacterized protein</fullName>
    </submittedName>
</protein>
<feature type="region of interest" description="Disordered" evidence="1">
    <location>
        <begin position="615"/>
        <end position="641"/>
    </location>
</feature>
<evidence type="ECO:0000256" key="1">
    <source>
        <dbReference type="SAM" id="MobiDB-lite"/>
    </source>
</evidence>
<reference evidence="2 3" key="1">
    <citation type="submission" date="2016-03" db="EMBL/GenBank/DDBJ databases">
        <title>Cyphomyrmex costatus WGS genome.</title>
        <authorList>
            <person name="Nygaard S."/>
            <person name="Hu H."/>
            <person name="Boomsma J."/>
            <person name="Zhang G."/>
        </authorList>
    </citation>
    <scope>NUCLEOTIDE SEQUENCE [LARGE SCALE GENOMIC DNA]</scope>
    <source>
        <strain evidence="2">MS0001</strain>
        <tissue evidence="2">Whole body</tissue>
    </source>
</reference>
<dbReference type="EMBL" id="KQ977636">
    <property type="protein sequence ID" value="KYN01149.1"/>
    <property type="molecule type" value="Genomic_DNA"/>
</dbReference>
<feature type="region of interest" description="Disordered" evidence="1">
    <location>
        <begin position="682"/>
        <end position="738"/>
    </location>
</feature>
<name>A0A151IHB0_9HYME</name>
<dbReference type="InterPro" id="IPR032063">
    <property type="entry name" value="MavL-like"/>
</dbReference>
<evidence type="ECO:0000313" key="2">
    <source>
        <dbReference type="EMBL" id="KYN01149.1"/>
    </source>
</evidence>
<dbReference type="AlphaFoldDB" id="A0A151IHB0"/>
<feature type="compositionally biased region" description="Basic and acidic residues" evidence="1">
    <location>
        <begin position="514"/>
        <end position="545"/>
    </location>
</feature>
<sequence>MLAKDPPEISWENTLGSPNGVPFDDDTKELLRKCLDVSVLLPTSVTELIRRSNAFPLKFPINTIRCTALKDRGISTDSIELNANSVYPLIHEAMLPLIARWLKHKRLYGSTVEKVMYVDMGLIQFIHRLLDKRVASFCGANDRWKLLDNKSGFDGWESVGTDQEKEPLVLTKCLSYDEIKLSAMMVVSSHTEFINDGSRNNRGIVSRDPDAVQPRGVIMGVVGTRFERPRYMEYQDIAVTPQQNNMDNGYGSAMDGTFEEKRGMRVLWAKFYGEDYHLLYDETVKRTKSKENKRYISLGNQLIFDIENYMKRTLLSVEIILLEANSRAEKQNTTAFLHVVGFGLGVWKVIQDQEVYFLKTFEIAIKKMNKKLKYVSDIMFAYFRQQKCGGAGNGDYLGDIKIHFALREPHSRLFRAKDSSKLLIVTYASDGNTLPGNEFWVGSLETSGDSAAACSTQIAELHNSKINPRACGASLHVASAEHGILHISDYAKAGPVDNGQLRRPSRSPRSQRSRSADVDCLKKYTERRVEERRHTEISDTTKLDTSKWMPLPKNVPRGQQSGAIKRLSRDERQESIDESAEDAEKWPTKPPSSIDNRSSRLVPEVVGRPHYTVRSHSTDVTSLKRPEKSITEQRRHTDCSDPQTIATRWLPHINGAKFYRETSPLARIGCEITKSAATRWMTFTKSPSPVPRINPERKDSGTEYDRKNEGSRKDADVSKWQPPRKFSPAKNEKGHELDIGRDRSLSFVNINERVKDRSLSYVDTNERANRLSERMRDLYDFKTENEWPKRAGTSRESTWISKSSSEEERSNYVPVRRNSQDLEFNDRIDIFKVILLFYLPQSKAAQHEEDRRKPKRSIHNASEVFADEQDERLRRFNDKLRYSEDFTAERLRGRERRTYSDDYDEKVVRRESHSSRQPELVTFKRDRPEAPAIRRLVDKENKRNSDVSMRPRDSQVSYVEIDFAKRDSRTSDASYVSVNLGKRGSVECTRKIPEVPPRRAFSQSDERPSTPVPPIEFNDERYVPKKLSEPKRDSTRYKVYLT</sequence>
<feature type="compositionally biased region" description="Basic residues" evidence="1">
    <location>
        <begin position="503"/>
        <end position="512"/>
    </location>
</feature>
<accession>A0A151IHB0</accession>
<feature type="compositionally biased region" description="Basic and acidic residues" evidence="1">
    <location>
        <begin position="622"/>
        <end position="639"/>
    </location>
</feature>
<proteinExistence type="predicted"/>